<gene>
    <name evidence="1" type="ORF">IAC35_03685</name>
</gene>
<reference evidence="1" key="2">
    <citation type="journal article" date="2021" name="PeerJ">
        <title>Extensive microbial diversity within the chicken gut microbiome revealed by metagenomics and culture.</title>
        <authorList>
            <person name="Gilroy R."/>
            <person name="Ravi A."/>
            <person name="Getino M."/>
            <person name="Pursley I."/>
            <person name="Horton D.L."/>
            <person name="Alikhan N.F."/>
            <person name="Baker D."/>
            <person name="Gharbi K."/>
            <person name="Hall N."/>
            <person name="Watson M."/>
            <person name="Adriaenssens E.M."/>
            <person name="Foster-Nyarko E."/>
            <person name="Jarju S."/>
            <person name="Secka A."/>
            <person name="Antonio M."/>
            <person name="Oren A."/>
            <person name="Chaudhuri R.R."/>
            <person name="La Ragione R."/>
            <person name="Hildebrand F."/>
            <person name="Pallen M.J."/>
        </authorList>
    </citation>
    <scope>NUCLEOTIDE SEQUENCE</scope>
    <source>
        <strain evidence="1">ChiHecec2B26-709</strain>
    </source>
</reference>
<dbReference type="EMBL" id="DVLC01000071">
    <property type="protein sequence ID" value="HIT46943.1"/>
    <property type="molecule type" value="Genomic_DNA"/>
</dbReference>
<evidence type="ECO:0000313" key="1">
    <source>
        <dbReference type="EMBL" id="HIT46943.1"/>
    </source>
</evidence>
<dbReference type="Proteomes" id="UP000886881">
    <property type="component" value="Unassembled WGS sequence"/>
</dbReference>
<dbReference type="AlphaFoldDB" id="A0A9D1KHI2"/>
<organism evidence="1 2">
    <name type="scientific">Candidatus Cryptobacteroides merdipullorum</name>
    <dbReference type="NCBI Taxonomy" id="2840771"/>
    <lineage>
        <taxon>Bacteria</taxon>
        <taxon>Pseudomonadati</taxon>
        <taxon>Bacteroidota</taxon>
        <taxon>Bacteroidia</taxon>
        <taxon>Bacteroidales</taxon>
        <taxon>Candidatus Cryptobacteroides</taxon>
    </lineage>
</organism>
<reference evidence="1" key="1">
    <citation type="submission" date="2020-10" db="EMBL/GenBank/DDBJ databases">
        <authorList>
            <person name="Gilroy R."/>
        </authorList>
    </citation>
    <scope>NUCLEOTIDE SEQUENCE</scope>
    <source>
        <strain evidence="1">ChiHecec2B26-709</strain>
    </source>
</reference>
<protein>
    <submittedName>
        <fullName evidence="1">Uncharacterized protein</fullName>
    </submittedName>
</protein>
<proteinExistence type="predicted"/>
<name>A0A9D1KHI2_9BACT</name>
<evidence type="ECO:0000313" key="2">
    <source>
        <dbReference type="Proteomes" id="UP000886881"/>
    </source>
</evidence>
<sequence length="138" mass="15384">MEGREIILPDNLELMNSDHISDTTWLDTDNKIRLVINIPKESCSGCRLSAKSLLDSILYILPSCEFSPVVILSEPEDTEIANIEAAIATARPSYPVYIDNDGQFLKSNRFIPRDIQLLQAFLIDTSGNIILIGDPSFD</sequence>
<accession>A0A9D1KHI2</accession>
<comment type="caution">
    <text evidence="1">The sequence shown here is derived from an EMBL/GenBank/DDBJ whole genome shotgun (WGS) entry which is preliminary data.</text>
</comment>